<keyword evidence="2" id="KW-0812">Transmembrane</keyword>
<evidence type="ECO:0000313" key="3">
    <source>
        <dbReference type="EMBL" id="SEL05514.1"/>
    </source>
</evidence>
<feature type="transmembrane region" description="Helical" evidence="2">
    <location>
        <begin position="157"/>
        <end position="184"/>
    </location>
</feature>
<reference evidence="4" key="1">
    <citation type="submission" date="2016-10" db="EMBL/GenBank/DDBJ databases">
        <authorList>
            <person name="Varghese N."/>
        </authorList>
    </citation>
    <scope>NUCLEOTIDE SEQUENCE [LARGE SCALE GENOMIC DNA]</scope>
    <source>
        <strain evidence="4">DSM 45096 / BCRC 16803 / CGMCC 4.1857 / CIP 109030 / JCM 12277 / KCTC 19219 / NBRC 100920 / 33214</strain>
    </source>
</reference>
<dbReference type="STRING" id="235985.SAMN05414137_105149"/>
<gene>
    <name evidence="3" type="ORF">SAMN05414137_105149</name>
</gene>
<feature type="transmembrane region" description="Helical" evidence="2">
    <location>
        <begin position="73"/>
        <end position="100"/>
    </location>
</feature>
<evidence type="ECO:0000256" key="1">
    <source>
        <dbReference type="SAM" id="MobiDB-lite"/>
    </source>
</evidence>
<evidence type="ECO:0000313" key="4">
    <source>
        <dbReference type="Proteomes" id="UP000183015"/>
    </source>
</evidence>
<feature type="region of interest" description="Disordered" evidence="1">
    <location>
        <begin position="195"/>
        <end position="243"/>
    </location>
</feature>
<feature type="transmembrane region" description="Helical" evidence="2">
    <location>
        <begin position="38"/>
        <end position="61"/>
    </location>
</feature>
<protein>
    <submittedName>
        <fullName evidence="3">Uncharacterized protein</fullName>
    </submittedName>
</protein>
<name>A0A1H7M2U0_STRJI</name>
<dbReference type="Proteomes" id="UP000183015">
    <property type="component" value="Unassembled WGS sequence"/>
</dbReference>
<keyword evidence="2" id="KW-1133">Transmembrane helix</keyword>
<accession>A0A1H7M2U0</accession>
<feature type="compositionally biased region" description="Polar residues" evidence="1">
    <location>
        <begin position="204"/>
        <end position="222"/>
    </location>
</feature>
<dbReference type="EMBL" id="FOAZ01000005">
    <property type="protein sequence ID" value="SEL05514.1"/>
    <property type="molecule type" value="Genomic_DNA"/>
</dbReference>
<organism evidence="3 4">
    <name type="scientific">Streptacidiphilus jiangxiensis</name>
    <dbReference type="NCBI Taxonomy" id="235985"/>
    <lineage>
        <taxon>Bacteria</taxon>
        <taxon>Bacillati</taxon>
        <taxon>Actinomycetota</taxon>
        <taxon>Actinomycetes</taxon>
        <taxon>Kitasatosporales</taxon>
        <taxon>Streptomycetaceae</taxon>
        <taxon>Streptacidiphilus</taxon>
    </lineage>
</organism>
<keyword evidence="4" id="KW-1185">Reference proteome</keyword>
<feature type="transmembrane region" description="Helical" evidence="2">
    <location>
        <begin position="120"/>
        <end position="145"/>
    </location>
</feature>
<dbReference type="AlphaFoldDB" id="A0A1H7M2U0"/>
<feature type="compositionally biased region" description="Polar residues" evidence="1">
    <location>
        <begin position="231"/>
        <end position="243"/>
    </location>
</feature>
<proteinExistence type="predicted"/>
<keyword evidence="2" id="KW-0472">Membrane</keyword>
<evidence type="ECO:0000256" key="2">
    <source>
        <dbReference type="SAM" id="Phobius"/>
    </source>
</evidence>
<sequence>MSGMTPRVRPRAAFLAAPLLLAAYGAIRLGSHHRAPSLGWTLGHVCFLLSLLAFAPVLIELSRHATRPWLGRLLLALAQVGLVGMAGQAAVDLWAGAVAADRPGMGAVYDRVDAVPGLHAWFYSAGPTDFVLGLVALAACAAYGAGPRALARWAPPVLLLGMLLGTADLDLLSAGAALVALALVAPPARARRAPADSRADSYAGCSNQASTSASSRVRTGSGASEPRTDWRASSANSSSVNPW</sequence>